<dbReference type="AlphaFoldDB" id="A0AA40C9Q2"/>
<proteinExistence type="predicted"/>
<dbReference type="EMBL" id="JAULSR010000002">
    <property type="protein sequence ID" value="KAK0630290.1"/>
    <property type="molecule type" value="Genomic_DNA"/>
</dbReference>
<name>A0AA40C9Q2_9PEZI</name>
<feature type="region of interest" description="Disordered" evidence="1">
    <location>
        <begin position="153"/>
        <end position="212"/>
    </location>
</feature>
<protein>
    <submittedName>
        <fullName evidence="2">Uncharacterized protein</fullName>
    </submittedName>
</protein>
<feature type="region of interest" description="Disordered" evidence="1">
    <location>
        <begin position="1"/>
        <end position="30"/>
    </location>
</feature>
<evidence type="ECO:0000313" key="3">
    <source>
        <dbReference type="Proteomes" id="UP001174934"/>
    </source>
</evidence>
<sequence length="299" mass="33435">MSPEQSQPPGQPMLNPNMLDPNTQISLQEPLPPYDPPGWALVGPAVGEVSIVNDETPGRFLVRVEIYTSQLQYLESIGFIRSRLRQGPRGIGIFTEWMSSQPIIQPGPIIPVLLFDYQNSTGATLHPTTMCSMILAYLSSLIRFDGDAEDDGDGEYDVDAWGFDDDGDFEDDGDFGDDGDFEDDKGDDDGDGNDGEDDEHSEQNEDNEDHENETLWAGYLDPGMFILGDENETPWADYLNPGMFILGDENYENTDNNEDNENHENETLWAGHLNPGMFILDDENYENTDNNEDEAVQFA</sequence>
<dbReference type="Proteomes" id="UP001174934">
    <property type="component" value="Unassembled WGS sequence"/>
</dbReference>
<comment type="caution">
    <text evidence="2">The sequence shown here is derived from an EMBL/GenBank/DDBJ whole genome shotgun (WGS) entry which is preliminary data.</text>
</comment>
<accession>A0AA40C9Q2</accession>
<reference evidence="2" key="1">
    <citation type="submission" date="2023-06" db="EMBL/GenBank/DDBJ databases">
        <title>Genome-scale phylogeny and comparative genomics of the fungal order Sordariales.</title>
        <authorList>
            <consortium name="Lawrence Berkeley National Laboratory"/>
            <person name="Hensen N."/>
            <person name="Bonometti L."/>
            <person name="Westerberg I."/>
            <person name="Brannstrom I.O."/>
            <person name="Guillou S."/>
            <person name="Cros-Aarteil S."/>
            <person name="Calhoun S."/>
            <person name="Haridas S."/>
            <person name="Kuo A."/>
            <person name="Mondo S."/>
            <person name="Pangilinan J."/>
            <person name="Riley R."/>
            <person name="LaButti K."/>
            <person name="Andreopoulos B."/>
            <person name="Lipzen A."/>
            <person name="Chen C."/>
            <person name="Yanf M."/>
            <person name="Daum C."/>
            <person name="Ng V."/>
            <person name="Clum A."/>
            <person name="Steindorff A."/>
            <person name="Ohm R."/>
            <person name="Martin F."/>
            <person name="Silar P."/>
            <person name="Natvig D."/>
            <person name="Lalanne C."/>
            <person name="Gautier V."/>
            <person name="Ament-velasquez S.L."/>
            <person name="Kruys A."/>
            <person name="Hutchinson M.I."/>
            <person name="Powell A.J."/>
            <person name="Barry K."/>
            <person name="Miller A.N."/>
            <person name="Grigoriev I.V."/>
            <person name="Debuchy R."/>
            <person name="Gladieux P."/>
            <person name="Thoren M.H."/>
            <person name="Johannesson H."/>
        </authorList>
    </citation>
    <scope>NUCLEOTIDE SEQUENCE</scope>
    <source>
        <strain evidence="2">SMH3391-2</strain>
    </source>
</reference>
<feature type="compositionally biased region" description="Acidic residues" evidence="1">
    <location>
        <begin position="153"/>
        <end position="211"/>
    </location>
</feature>
<evidence type="ECO:0000256" key="1">
    <source>
        <dbReference type="SAM" id="MobiDB-lite"/>
    </source>
</evidence>
<gene>
    <name evidence="2" type="ORF">B0T17DRAFT_506776</name>
</gene>
<evidence type="ECO:0000313" key="2">
    <source>
        <dbReference type="EMBL" id="KAK0630290.1"/>
    </source>
</evidence>
<keyword evidence="3" id="KW-1185">Reference proteome</keyword>
<organism evidence="2 3">
    <name type="scientific">Bombardia bombarda</name>
    <dbReference type="NCBI Taxonomy" id="252184"/>
    <lineage>
        <taxon>Eukaryota</taxon>
        <taxon>Fungi</taxon>
        <taxon>Dikarya</taxon>
        <taxon>Ascomycota</taxon>
        <taxon>Pezizomycotina</taxon>
        <taxon>Sordariomycetes</taxon>
        <taxon>Sordariomycetidae</taxon>
        <taxon>Sordariales</taxon>
        <taxon>Lasiosphaeriaceae</taxon>
        <taxon>Bombardia</taxon>
    </lineage>
</organism>